<dbReference type="AlphaFoldDB" id="A0A1S3IP29"/>
<accession>A0A1S3IP29</accession>
<gene>
    <name evidence="3" type="primary">LOC106165840</name>
</gene>
<organism evidence="2 3">
    <name type="scientific">Lingula anatina</name>
    <name type="common">Brachiopod</name>
    <name type="synonym">Lingula unguis</name>
    <dbReference type="NCBI Taxonomy" id="7574"/>
    <lineage>
        <taxon>Eukaryota</taxon>
        <taxon>Metazoa</taxon>
        <taxon>Spiralia</taxon>
        <taxon>Lophotrochozoa</taxon>
        <taxon>Brachiopoda</taxon>
        <taxon>Linguliformea</taxon>
        <taxon>Lingulata</taxon>
        <taxon>Lingulida</taxon>
        <taxon>Linguloidea</taxon>
        <taxon>Lingulidae</taxon>
        <taxon>Lingula</taxon>
    </lineage>
</organism>
<evidence type="ECO:0000313" key="3">
    <source>
        <dbReference type="RefSeq" id="XP_013399656.1"/>
    </source>
</evidence>
<protein>
    <submittedName>
        <fullName evidence="3">Uncharacterized protein LOC106165840</fullName>
    </submittedName>
</protein>
<dbReference type="InParanoid" id="A0A1S3IP29"/>
<dbReference type="Proteomes" id="UP000085678">
    <property type="component" value="Unplaced"/>
</dbReference>
<proteinExistence type="predicted"/>
<dbReference type="KEGG" id="lak:106165840"/>
<name>A0A1S3IP29_LINAN</name>
<dbReference type="GeneID" id="106165840"/>
<feature type="region of interest" description="Disordered" evidence="1">
    <location>
        <begin position="34"/>
        <end position="62"/>
    </location>
</feature>
<sequence>MCSQRKREMDKTIIALIFLSILVCEMLLTSAAPTRHHKHHKRHAAEKHSNRISKHAERHHRLHKRDVTDLTAVDPNTPRSRVKRHHLRRRSTMPFMVVSITLNKPTKQQRQRLNRGAIIAEM</sequence>
<dbReference type="RefSeq" id="XP_013399656.1">
    <property type="nucleotide sequence ID" value="XM_013544202.1"/>
</dbReference>
<evidence type="ECO:0000313" key="2">
    <source>
        <dbReference type="Proteomes" id="UP000085678"/>
    </source>
</evidence>
<evidence type="ECO:0000256" key="1">
    <source>
        <dbReference type="SAM" id="MobiDB-lite"/>
    </source>
</evidence>
<keyword evidence="2" id="KW-1185">Reference proteome</keyword>
<reference evidence="3" key="1">
    <citation type="submission" date="2025-08" db="UniProtKB">
        <authorList>
            <consortium name="RefSeq"/>
        </authorList>
    </citation>
    <scope>IDENTIFICATION</scope>
    <source>
        <tissue evidence="3">Gonads</tissue>
    </source>
</reference>